<dbReference type="Proteomes" id="UP000634647">
    <property type="component" value="Unassembled WGS sequence"/>
</dbReference>
<keyword evidence="2" id="KW-0808">Transferase</keyword>
<gene>
    <name evidence="2" type="ORF">GCM10008024_01380</name>
    <name evidence="3" type="ORF">SAMN05444006_10476</name>
</gene>
<dbReference type="GO" id="GO:0016301">
    <property type="term" value="F:kinase activity"/>
    <property type="evidence" value="ECO:0007669"/>
    <property type="project" value="UniProtKB-KW"/>
</dbReference>
<dbReference type="Gene3D" id="3.90.1200.10">
    <property type="match status" value="1"/>
</dbReference>
<dbReference type="Proteomes" id="UP000199541">
    <property type="component" value="Unassembled WGS sequence"/>
</dbReference>
<dbReference type="PANTHER" id="PTHR43883:SF1">
    <property type="entry name" value="GLUCONOKINASE"/>
    <property type="match status" value="1"/>
</dbReference>
<dbReference type="Pfam" id="PF13671">
    <property type="entry name" value="AAA_33"/>
    <property type="match status" value="1"/>
</dbReference>
<dbReference type="Pfam" id="PF01636">
    <property type="entry name" value="APH"/>
    <property type="match status" value="1"/>
</dbReference>
<dbReference type="EMBL" id="BNAB01000001">
    <property type="protein sequence ID" value="GHD98324.1"/>
    <property type="molecule type" value="Genomic_DNA"/>
</dbReference>
<dbReference type="EMBL" id="FNOB01000004">
    <property type="protein sequence ID" value="SDW49467.1"/>
    <property type="molecule type" value="Genomic_DNA"/>
</dbReference>
<dbReference type="Gene3D" id="3.40.50.300">
    <property type="entry name" value="P-loop containing nucleotide triphosphate hydrolases"/>
    <property type="match status" value="1"/>
</dbReference>
<feature type="domain" description="Aminoglycoside phosphotransferase" evidence="1">
    <location>
        <begin position="128"/>
        <end position="271"/>
    </location>
</feature>
<dbReference type="PANTHER" id="PTHR43883">
    <property type="entry name" value="SLR0207 PROTEIN"/>
    <property type="match status" value="1"/>
</dbReference>
<reference evidence="2" key="1">
    <citation type="journal article" date="2014" name="Int. J. Syst. Evol. Microbiol.">
        <title>Complete genome sequence of Corynebacterium casei LMG S-19264T (=DSM 44701T), isolated from a smear-ripened cheese.</title>
        <authorList>
            <consortium name="US DOE Joint Genome Institute (JGI-PGF)"/>
            <person name="Walter F."/>
            <person name="Albersmeier A."/>
            <person name="Kalinowski J."/>
            <person name="Ruckert C."/>
        </authorList>
    </citation>
    <scope>NUCLEOTIDE SEQUENCE</scope>
    <source>
        <strain evidence="2">CGMCC 1.10859</strain>
    </source>
</reference>
<keyword evidence="2" id="KW-0418">Kinase</keyword>
<reference evidence="2" key="3">
    <citation type="submission" date="2023-06" db="EMBL/GenBank/DDBJ databases">
        <authorList>
            <person name="Sun Q."/>
            <person name="Zhou Y."/>
        </authorList>
    </citation>
    <scope>NUCLEOTIDE SEQUENCE</scope>
    <source>
        <strain evidence="2">CGMCC 1.10859</strain>
    </source>
</reference>
<dbReference type="SUPFAM" id="SSF52540">
    <property type="entry name" value="P-loop containing nucleoside triphosphate hydrolases"/>
    <property type="match status" value="1"/>
</dbReference>
<evidence type="ECO:0000313" key="3">
    <source>
        <dbReference type="EMBL" id="SDW49467.1"/>
    </source>
</evidence>
<dbReference type="SUPFAM" id="SSF56112">
    <property type="entry name" value="Protein kinase-like (PK-like)"/>
    <property type="match status" value="1"/>
</dbReference>
<comment type="caution">
    <text evidence="2">The sequence shown here is derived from an EMBL/GenBank/DDBJ whole genome shotgun (WGS) entry which is preliminary data.</text>
</comment>
<keyword evidence="4" id="KW-1185">Reference proteome</keyword>
<reference evidence="3 4" key="2">
    <citation type="submission" date="2016-10" db="EMBL/GenBank/DDBJ databases">
        <authorList>
            <person name="Varghese N."/>
            <person name="Submissions S."/>
        </authorList>
    </citation>
    <scope>NUCLEOTIDE SEQUENCE [LARGE SCALE GENOMIC DNA]</scope>
    <source>
        <strain evidence="3 4">DSM 24802</strain>
    </source>
</reference>
<dbReference type="InterPro" id="IPR052732">
    <property type="entry name" value="Cell-binding_unc_protein"/>
</dbReference>
<evidence type="ECO:0000259" key="1">
    <source>
        <dbReference type="Pfam" id="PF01636"/>
    </source>
</evidence>
<dbReference type="InterPro" id="IPR002575">
    <property type="entry name" value="Aminoglycoside_PTrfase"/>
</dbReference>
<dbReference type="InterPro" id="IPR011009">
    <property type="entry name" value="Kinase-like_dom_sf"/>
</dbReference>
<evidence type="ECO:0000313" key="2">
    <source>
        <dbReference type="EMBL" id="GHD98324.1"/>
    </source>
</evidence>
<proteinExistence type="predicted"/>
<name>A0AAN4UNA5_9RHOB</name>
<sequence>MNGQDETLAFLGSRAAFMAAPGSAAVERIDTHGAVVFLHGDAALKIKRAVHYDYMDLSTPEQRRKMLQRELDLNAPAAPMIYHDLQPVTRGPDGALRIGGKGVALDWVLRMHRFAAKDELEAIAGRGALDDTLAEAIGRMVHGYHAAAPLRPGRGFELLGDILQELSRVFAGLGQGAPDITAWLSDAGAKLRDVAPLLDRRAKQGQVRRCHGDLHLRNIVVIEGRPVPFDALEFSEDLGTCDVLYDLAFLLMDLCHRGLSRAAARVLSTYLAAANGAQDHGLAALPLFLSVRAAIRAMVLLQTDAATAQPGRSGPEIAAYLREARAYLRPAPPRLVAIGGYSGTGKSLLAHALAPYLGPAPGAVVLSTDETRKIAPDLGPAAALPAKAYSDGARAAVYDRMLARAGVLIGAGHSVILDATWLDPARRRAAMALAARLHVPAAGLLLTAPPKVLRRRIKARRGDWSDADVAVLEGQLARGAGGADWTRIEAGGTPEATLAAARARLGNPPDGPNSDP</sequence>
<dbReference type="RefSeq" id="WP_035842608.1">
    <property type="nucleotide sequence ID" value="NZ_BNAB01000001.1"/>
</dbReference>
<evidence type="ECO:0000313" key="4">
    <source>
        <dbReference type="Proteomes" id="UP000199541"/>
    </source>
</evidence>
<accession>A0AAN4UNA5</accession>
<evidence type="ECO:0000313" key="5">
    <source>
        <dbReference type="Proteomes" id="UP000634647"/>
    </source>
</evidence>
<protein>
    <submittedName>
        <fullName evidence="2">Kinase</fullName>
    </submittedName>
</protein>
<dbReference type="InterPro" id="IPR027417">
    <property type="entry name" value="P-loop_NTPase"/>
</dbReference>
<organism evidence="2 5">
    <name type="scientific">Allgaiera indica</name>
    <dbReference type="NCBI Taxonomy" id="765699"/>
    <lineage>
        <taxon>Bacteria</taxon>
        <taxon>Pseudomonadati</taxon>
        <taxon>Pseudomonadota</taxon>
        <taxon>Alphaproteobacteria</taxon>
        <taxon>Rhodobacterales</taxon>
        <taxon>Paracoccaceae</taxon>
        <taxon>Allgaiera</taxon>
    </lineage>
</organism>
<dbReference type="AlphaFoldDB" id="A0AAN4UNA5"/>